<dbReference type="AlphaFoldDB" id="A0A2S5CGL9"/>
<proteinExistence type="predicted"/>
<evidence type="ECO:0000313" key="1">
    <source>
        <dbReference type="EMBL" id="POZ49958.1"/>
    </source>
</evidence>
<dbReference type="EMBL" id="PGFZ01000018">
    <property type="protein sequence ID" value="POZ49958.1"/>
    <property type="molecule type" value="Genomic_DNA"/>
</dbReference>
<comment type="caution">
    <text evidence="1">The sequence shown here is derived from an EMBL/GenBank/DDBJ whole genome shotgun (WGS) entry which is preliminary data.</text>
</comment>
<reference evidence="1 2" key="1">
    <citation type="submission" date="2017-11" db="EMBL/GenBank/DDBJ databases">
        <title>Draft Genome Sequence of Methylobacter psychrotolerans Sph1T, an Obligate Methanotroph from Low-Temperature Environments.</title>
        <authorList>
            <person name="Oshkin I.Y."/>
            <person name="Miroshnikov K."/>
            <person name="Belova S.E."/>
            <person name="Korzhenkov A."/>
            <person name="Toshchakov S.V."/>
            <person name="Dedysh S.N."/>
        </authorList>
    </citation>
    <scope>NUCLEOTIDE SEQUENCE [LARGE SCALE GENOMIC DNA]</scope>
    <source>
        <strain evidence="1 2">Sph1</strain>
    </source>
</reference>
<dbReference type="RefSeq" id="WP_249028109.1">
    <property type="nucleotide sequence ID" value="NZ_PGFZ01000018.1"/>
</dbReference>
<name>A0A2S5CGL9_9GAMM</name>
<evidence type="ECO:0000313" key="2">
    <source>
        <dbReference type="Proteomes" id="UP000237423"/>
    </source>
</evidence>
<protein>
    <recommendedName>
        <fullName evidence="3">Transposase zinc-ribbon domain-containing protein</fullName>
    </recommendedName>
</protein>
<organism evidence="1 2">
    <name type="scientific">Methylovulum psychrotolerans</name>
    <dbReference type="NCBI Taxonomy" id="1704499"/>
    <lineage>
        <taxon>Bacteria</taxon>
        <taxon>Pseudomonadati</taxon>
        <taxon>Pseudomonadota</taxon>
        <taxon>Gammaproteobacteria</taxon>
        <taxon>Methylococcales</taxon>
        <taxon>Methylococcaceae</taxon>
        <taxon>Methylovulum</taxon>
    </lineage>
</organism>
<gene>
    <name evidence="1" type="ORF">AADEFJLK_04238</name>
</gene>
<sequence length="93" mass="10499">MIAEEFKELLSSLRGLGHHQRNLAKATLNQQTDLPETLEVIEARFELNPACPHGAGIRLSRYGSASGLQRYSCKSCRWRHRFLAGISLGFCRK</sequence>
<dbReference type="Proteomes" id="UP000237423">
    <property type="component" value="Unassembled WGS sequence"/>
</dbReference>
<evidence type="ECO:0008006" key="3">
    <source>
        <dbReference type="Google" id="ProtNLM"/>
    </source>
</evidence>
<accession>A0A2S5CGL9</accession>